<name>R1ASY6_9FIRM</name>
<dbReference type="eggNOG" id="ENOG50330Z5">
    <property type="taxonomic scope" value="Bacteria"/>
</dbReference>
<keyword evidence="3" id="KW-1185">Reference proteome</keyword>
<accession>R1ASY6</accession>
<comment type="caution">
    <text evidence="2">The sequence shown here is derived from an EMBL/GenBank/DDBJ whole genome shotgun (WGS) entry which is preliminary data.</text>
</comment>
<evidence type="ECO:0000313" key="2">
    <source>
        <dbReference type="EMBL" id="EOC99766.1"/>
    </source>
</evidence>
<dbReference type="Proteomes" id="UP000013378">
    <property type="component" value="Unassembled WGS sequence"/>
</dbReference>
<protein>
    <submittedName>
        <fullName evidence="2">Stage III sporulation protein AG</fullName>
    </submittedName>
</protein>
<dbReference type="NCBIfam" id="TIGR02830">
    <property type="entry name" value="spore_III_AG"/>
    <property type="match status" value="1"/>
</dbReference>
<sequence length="202" mass="22608">MNIFDKLRKGFKDGPYKKLITNMFIVLLMGVGILIATSSFTNKKAEDDKLLIDNNKNQKPIENKSYNNVENYVTSMEEKLEKTLEKIKGVGEVDVMLTLEDSAERIPAFNTTKMQESTEEKDAQGGTRNIVKEDTTQQIVVSNNGGNDSLLVIKEVKPKVRGVIVVAEGAEDILVKEKLYSAVKTVLGISGNKVEIYSREYR</sequence>
<dbReference type="STRING" id="1304284.L21TH_2213"/>
<keyword evidence="1" id="KW-0812">Transmembrane</keyword>
<dbReference type="RefSeq" id="WP_006316053.1">
    <property type="nucleotide sequence ID" value="NZ_ARZA01000244.1"/>
</dbReference>
<proteinExistence type="predicted"/>
<keyword evidence="1" id="KW-1133">Transmembrane helix</keyword>
<dbReference type="AlphaFoldDB" id="R1ASY6"/>
<evidence type="ECO:0000313" key="3">
    <source>
        <dbReference type="Proteomes" id="UP000013378"/>
    </source>
</evidence>
<reference evidence="2 3" key="1">
    <citation type="journal article" date="2015" name="Geomicrobiol. J.">
        <title>Caldisalinibacter kiritimatiensis gen. nov., sp. nov., a moderately thermohalophilic thiosulfate-reducing bacterium from a hypersaline microbial mat.</title>
        <authorList>
            <person name="Ben Hania W."/>
            <person name="Joseph M."/>
            <person name="Fiebig A."/>
            <person name="Bunk B."/>
            <person name="Klenk H.-P."/>
            <person name="Fardeau M.-L."/>
            <person name="Spring S."/>
        </authorList>
    </citation>
    <scope>NUCLEOTIDE SEQUENCE [LARGE SCALE GENOMIC DNA]</scope>
    <source>
        <strain evidence="2 3">L21-TH-D2</strain>
    </source>
</reference>
<dbReference type="EMBL" id="ARZA01000244">
    <property type="protein sequence ID" value="EOC99766.1"/>
    <property type="molecule type" value="Genomic_DNA"/>
</dbReference>
<gene>
    <name evidence="2" type="ORF">L21TH_2213</name>
</gene>
<organism evidence="2 3">
    <name type="scientific">Caldisalinibacter kiritimatiensis</name>
    <dbReference type="NCBI Taxonomy" id="1304284"/>
    <lineage>
        <taxon>Bacteria</taxon>
        <taxon>Bacillati</taxon>
        <taxon>Bacillota</taxon>
        <taxon>Tissierellia</taxon>
        <taxon>Tissierellales</taxon>
        <taxon>Thermohalobacteraceae</taxon>
        <taxon>Caldisalinibacter</taxon>
    </lineage>
</organism>
<evidence type="ECO:0000256" key="1">
    <source>
        <dbReference type="SAM" id="Phobius"/>
    </source>
</evidence>
<dbReference type="InterPro" id="IPR014195">
    <property type="entry name" value="Spore_III_AG"/>
</dbReference>
<feature type="transmembrane region" description="Helical" evidence="1">
    <location>
        <begin position="20"/>
        <end position="40"/>
    </location>
</feature>
<dbReference type="OrthoDB" id="1634070at2"/>
<keyword evidence="1" id="KW-0472">Membrane</keyword>